<dbReference type="Pfam" id="PF00505">
    <property type="entry name" value="HMG_box"/>
    <property type="match status" value="1"/>
</dbReference>
<organism evidence="8 9">
    <name type="scientific">Puccinia coronata f. sp. avenae</name>
    <dbReference type="NCBI Taxonomy" id="200324"/>
    <lineage>
        <taxon>Eukaryota</taxon>
        <taxon>Fungi</taxon>
        <taxon>Dikarya</taxon>
        <taxon>Basidiomycota</taxon>
        <taxon>Pucciniomycotina</taxon>
        <taxon>Pucciniomycetes</taxon>
        <taxon>Pucciniales</taxon>
        <taxon>Pucciniaceae</taxon>
        <taxon>Puccinia</taxon>
    </lineage>
</organism>
<dbReference type="AlphaFoldDB" id="A0A2N5VL41"/>
<dbReference type="InterPro" id="IPR009071">
    <property type="entry name" value="HMG_box_dom"/>
</dbReference>
<feature type="region of interest" description="Disordered" evidence="6">
    <location>
        <begin position="48"/>
        <end position="93"/>
    </location>
</feature>
<dbReference type="Proteomes" id="UP000235392">
    <property type="component" value="Unassembled WGS sequence"/>
</dbReference>
<evidence type="ECO:0000256" key="3">
    <source>
        <dbReference type="ARBA" id="ARBA00043963"/>
    </source>
</evidence>
<dbReference type="SUPFAM" id="SSF47095">
    <property type="entry name" value="HMG-box"/>
    <property type="match status" value="1"/>
</dbReference>
<comment type="caution">
    <text evidence="8">The sequence shown here is derived from an EMBL/GenBank/DDBJ whole genome shotgun (WGS) entry which is preliminary data.</text>
</comment>
<dbReference type="PANTHER" id="PTHR48112">
    <property type="entry name" value="HIGH MOBILITY GROUP PROTEIN DSP1"/>
    <property type="match status" value="1"/>
</dbReference>
<feature type="DNA-binding region" description="HMG box" evidence="5">
    <location>
        <begin position="89"/>
        <end position="157"/>
    </location>
</feature>
<comment type="similarity">
    <text evidence="3">Belongs to the NHP6 family.</text>
</comment>
<evidence type="ECO:0000256" key="2">
    <source>
        <dbReference type="ARBA" id="ARBA00023242"/>
    </source>
</evidence>
<dbReference type="FunFam" id="1.10.30.10:FF:000016">
    <property type="entry name" value="FACT complex subunit SSRP1"/>
    <property type="match status" value="1"/>
</dbReference>
<dbReference type="InterPro" id="IPR050342">
    <property type="entry name" value="HMGB"/>
</dbReference>
<keyword evidence="1 5" id="KW-0238">DNA-binding</keyword>
<reference evidence="8 9" key="1">
    <citation type="submission" date="2017-11" db="EMBL/GenBank/DDBJ databases">
        <title>De novo assembly and phasing of dikaryotic genomes from two isolates of Puccinia coronata f. sp. avenae, the causal agent of oat crown rust.</title>
        <authorList>
            <person name="Miller M.E."/>
            <person name="Zhang Y."/>
            <person name="Omidvar V."/>
            <person name="Sperschneider J."/>
            <person name="Schwessinger B."/>
            <person name="Raley C."/>
            <person name="Palmer J.M."/>
            <person name="Garnica D."/>
            <person name="Upadhyaya N."/>
            <person name="Rathjen J."/>
            <person name="Taylor J.M."/>
            <person name="Park R.F."/>
            <person name="Dodds P.N."/>
            <person name="Hirsch C.D."/>
            <person name="Kianian S.F."/>
            <person name="Figueroa M."/>
        </authorList>
    </citation>
    <scope>NUCLEOTIDE SEQUENCE [LARGE SCALE GENOMIC DNA]</scope>
    <source>
        <strain evidence="8">12SD80</strain>
    </source>
</reference>
<evidence type="ECO:0000313" key="8">
    <source>
        <dbReference type="EMBL" id="PLW50708.1"/>
    </source>
</evidence>
<name>A0A2N5VL41_9BASI</name>
<dbReference type="PANTHER" id="PTHR48112:SF22">
    <property type="entry name" value="MITOCHONDRIAL TRANSCRIPTION FACTOR A, ISOFORM B"/>
    <property type="match status" value="1"/>
</dbReference>
<accession>A0A2N5VL41</accession>
<sequence length="159" mass="18347">MHNVIFFHPFCGSPRLSAPVIFVRFRAYLNSDSPPPFARSRHVAPSLLFPSHNMPKESTASSKRAPKLDADGNPIKTKRVKRDKDPNAPKRPLSAYMYFSQDWRERIKIENPDCSFGDIGRLLGQKWKGLSEEDKKPYEDMASVDKKRHEAEKAEYERN</sequence>
<evidence type="ECO:0000256" key="6">
    <source>
        <dbReference type="SAM" id="MobiDB-lite"/>
    </source>
</evidence>
<keyword evidence="2 5" id="KW-0539">Nucleus</keyword>
<feature type="domain" description="HMG box" evidence="7">
    <location>
        <begin position="89"/>
        <end position="157"/>
    </location>
</feature>
<evidence type="ECO:0000256" key="4">
    <source>
        <dbReference type="ARBA" id="ARBA00064996"/>
    </source>
</evidence>
<evidence type="ECO:0000313" key="9">
    <source>
        <dbReference type="Proteomes" id="UP000235392"/>
    </source>
</evidence>
<gene>
    <name evidence="8" type="ORF">PCASD_00630</name>
</gene>
<dbReference type="Gene3D" id="1.10.30.10">
    <property type="entry name" value="High mobility group box domain"/>
    <property type="match status" value="1"/>
</dbReference>
<feature type="region of interest" description="Disordered" evidence="6">
    <location>
        <begin position="130"/>
        <end position="159"/>
    </location>
</feature>
<proteinExistence type="inferred from homology"/>
<comment type="subunit">
    <text evidence="4">Weakly associates with the stable SPT16-POB3 heterodimer to form the FACT complex.</text>
</comment>
<dbReference type="SMART" id="SM00398">
    <property type="entry name" value="HMG"/>
    <property type="match status" value="1"/>
</dbReference>
<dbReference type="CDD" id="cd01390">
    <property type="entry name" value="HMG-box_NHP6-like"/>
    <property type="match status" value="1"/>
</dbReference>
<dbReference type="GO" id="GO:0003677">
    <property type="term" value="F:DNA binding"/>
    <property type="evidence" value="ECO:0007669"/>
    <property type="project" value="UniProtKB-UniRule"/>
</dbReference>
<dbReference type="GO" id="GO:0005634">
    <property type="term" value="C:nucleus"/>
    <property type="evidence" value="ECO:0007669"/>
    <property type="project" value="UniProtKB-UniRule"/>
</dbReference>
<evidence type="ECO:0000256" key="5">
    <source>
        <dbReference type="PROSITE-ProRule" id="PRU00267"/>
    </source>
</evidence>
<protein>
    <recommendedName>
        <fullName evidence="7">HMG box domain-containing protein</fullName>
    </recommendedName>
</protein>
<dbReference type="InterPro" id="IPR036910">
    <property type="entry name" value="HMG_box_dom_sf"/>
</dbReference>
<dbReference type="PROSITE" id="PS50118">
    <property type="entry name" value="HMG_BOX_2"/>
    <property type="match status" value="1"/>
</dbReference>
<evidence type="ECO:0000259" key="7">
    <source>
        <dbReference type="PROSITE" id="PS50118"/>
    </source>
</evidence>
<dbReference type="PRINTS" id="PR00886">
    <property type="entry name" value="HIGHMOBLTY12"/>
</dbReference>
<dbReference type="EMBL" id="PGCI01000009">
    <property type="protein sequence ID" value="PLW50708.1"/>
    <property type="molecule type" value="Genomic_DNA"/>
</dbReference>
<evidence type="ECO:0000256" key="1">
    <source>
        <dbReference type="ARBA" id="ARBA00023125"/>
    </source>
</evidence>